<evidence type="ECO:0000313" key="1">
    <source>
        <dbReference type="EMBL" id="NBZ87151.1"/>
    </source>
</evidence>
<dbReference type="RefSeq" id="WP_168773950.1">
    <property type="nucleotide sequence ID" value="NZ_JAABNR010000004.1"/>
</dbReference>
<dbReference type="Proteomes" id="UP001193501">
    <property type="component" value="Unassembled WGS sequence"/>
</dbReference>
<protein>
    <submittedName>
        <fullName evidence="1">DUF2125 domain-containing protein</fullName>
    </submittedName>
</protein>
<dbReference type="InterPro" id="IPR018666">
    <property type="entry name" value="DUF2125"/>
</dbReference>
<gene>
    <name evidence="1" type="ORF">GV832_06120</name>
</gene>
<comment type="caution">
    <text evidence="1">The sequence shown here is derived from an EMBL/GenBank/DDBJ whole genome shotgun (WGS) entry which is preliminary data.</text>
</comment>
<reference evidence="1" key="1">
    <citation type="submission" date="2020-01" db="EMBL/GenBank/DDBJ databases">
        <authorList>
            <person name="Chen W.-M."/>
        </authorList>
    </citation>
    <scope>NUCLEOTIDE SEQUENCE</scope>
    <source>
        <strain evidence="1">CYK-10</strain>
    </source>
</reference>
<proteinExistence type="predicted"/>
<evidence type="ECO:0000313" key="2">
    <source>
        <dbReference type="Proteomes" id="UP001193501"/>
    </source>
</evidence>
<keyword evidence="2" id="KW-1185">Reference proteome</keyword>
<accession>A0AAE4Y777</accession>
<sequence length="318" mass="33939">MKWMLRAVLAVAGIWALAWFFAAQYLKGAAEDWFAAQEAQGIVAEHGGLSVQGFATRLDLNVTAPHFAGTGWDWQAPFGQVLMMAWKPWHVLAVVPGGQKLTLGGQVLRLDTSKIEASLHMAPETGFPPREIRVEWPELTVSSDKGWTISTARVFGAAQATGDQALKLWLQADDLTLPAGSDLGGLGPKIAYLRFDARLPLAAPLAWEEEPVFEAYDLRTLDISWGSLEVEGSGMVTPDPMGQADGKIELRIKGWQALPDAAIGLGLIAPGMRGGLMGALEGMAQAGEDPAELVLPLVMKGGQMSLGPIPLGPAPYLP</sequence>
<dbReference type="Pfam" id="PF09898">
    <property type="entry name" value="DUF2125"/>
    <property type="match status" value="1"/>
</dbReference>
<organism evidence="1 2">
    <name type="scientific">Stagnihabitans tardus</name>
    <dbReference type="NCBI Taxonomy" id="2699202"/>
    <lineage>
        <taxon>Bacteria</taxon>
        <taxon>Pseudomonadati</taxon>
        <taxon>Pseudomonadota</taxon>
        <taxon>Alphaproteobacteria</taxon>
        <taxon>Rhodobacterales</taxon>
        <taxon>Paracoccaceae</taxon>
        <taxon>Stagnihabitans</taxon>
    </lineage>
</organism>
<dbReference type="AlphaFoldDB" id="A0AAE4Y777"/>
<dbReference type="EMBL" id="JAABNR010000004">
    <property type="protein sequence ID" value="NBZ87151.1"/>
    <property type="molecule type" value="Genomic_DNA"/>
</dbReference>
<name>A0AAE4Y777_9RHOB</name>